<accession>A0A0H1B2R9</accession>
<reference evidence="2" key="1">
    <citation type="journal article" date="2015" name="PLoS Genet.">
        <title>The dynamic genome and transcriptome of the human fungal pathogen Blastomyces and close relative Emmonsia.</title>
        <authorList>
            <person name="Munoz J.F."/>
            <person name="Gauthier G.M."/>
            <person name="Desjardins C.A."/>
            <person name="Gallo J.E."/>
            <person name="Holder J."/>
            <person name="Sullivan T.D."/>
            <person name="Marty A.J."/>
            <person name="Carmen J.C."/>
            <person name="Chen Z."/>
            <person name="Ding L."/>
            <person name="Gujja S."/>
            <person name="Magrini V."/>
            <person name="Misas E."/>
            <person name="Mitreva M."/>
            <person name="Priest M."/>
            <person name="Saif S."/>
            <person name="Whiston E.A."/>
            <person name="Young S."/>
            <person name="Zeng Q."/>
            <person name="Goldman W.E."/>
            <person name="Mardis E.R."/>
            <person name="Taylor J.W."/>
            <person name="McEwen J.G."/>
            <person name="Clay O.K."/>
            <person name="Klein B.S."/>
            <person name="Cuomo C.A."/>
        </authorList>
    </citation>
    <scope>NUCLEOTIDE SEQUENCE [LARGE SCALE GENOMIC DNA]</scope>
    <source>
        <strain evidence="2">UAMH 139</strain>
    </source>
</reference>
<name>A0A0H1B2R9_9EURO</name>
<gene>
    <name evidence="1" type="ORF">EMPG_10834</name>
</gene>
<dbReference type="Proteomes" id="UP000053573">
    <property type="component" value="Unassembled WGS sequence"/>
</dbReference>
<evidence type="ECO:0000313" key="1">
    <source>
        <dbReference type="EMBL" id="KLJ05744.1"/>
    </source>
</evidence>
<dbReference type="AlphaFoldDB" id="A0A0H1B2R9"/>
<organism evidence="1 2">
    <name type="scientific">Blastomyces silverae</name>
    <dbReference type="NCBI Taxonomy" id="2060906"/>
    <lineage>
        <taxon>Eukaryota</taxon>
        <taxon>Fungi</taxon>
        <taxon>Dikarya</taxon>
        <taxon>Ascomycota</taxon>
        <taxon>Pezizomycotina</taxon>
        <taxon>Eurotiomycetes</taxon>
        <taxon>Eurotiomycetidae</taxon>
        <taxon>Onygenales</taxon>
        <taxon>Ajellomycetaceae</taxon>
        <taxon>Blastomyces</taxon>
    </lineage>
</organism>
<comment type="caution">
    <text evidence="1">The sequence shown here is derived from an EMBL/GenBank/DDBJ whole genome shotgun (WGS) entry which is preliminary data.</text>
</comment>
<protein>
    <submittedName>
        <fullName evidence="1">Uncharacterized protein</fullName>
    </submittedName>
</protein>
<proteinExistence type="predicted"/>
<evidence type="ECO:0000313" key="2">
    <source>
        <dbReference type="Proteomes" id="UP000053573"/>
    </source>
</evidence>
<dbReference type="EMBL" id="LDEV01003511">
    <property type="protein sequence ID" value="KLJ05744.1"/>
    <property type="molecule type" value="Genomic_DNA"/>
</dbReference>
<keyword evidence="2" id="KW-1185">Reference proteome</keyword>
<sequence length="108" mass="12683">MARSPQITFSRDPVQIPYHSYVVLSAPRRYKRTLLERASLSFRWRHVPLSILMRLCMVNPNLCLAWSTNLDMYILTSRAAQLHRTITLSRIILKAQSRLSHLILRHSQ</sequence>